<evidence type="ECO:0000259" key="3">
    <source>
        <dbReference type="Pfam" id="PF25881"/>
    </source>
</evidence>
<dbReference type="PANTHER" id="PTHR32347:SF29">
    <property type="entry name" value="UPF0194 MEMBRANE PROTEIN YBHG"/>
    <property type="match status" value="1"/>
</dbReference>
<accession>A0ABP9DWC1</accession>
<reference evidence="5" key="1">
    <citation type="journal article" date="2019" name="Int. J. Syst. Evol. Microbiol.">
        <title>The Global Catalogue of Microorganisms (GCM) 10K type strain sequencing project: providing services to taxonomists for standard genome sequencing and annotation.</title>
        <authorList>
            <consortium name="The Broad Institute Genomics Platform"/>
            <consortium name="The Broad Institute Genome Sequencing Center for Infectious Disease"/>
            <person name="Wu L."/>
            <person name="Ma J."/>
        </authorList>
    </citation>
    <scope>NUCLEOTIDE SEQUENCE [LARGE SCALE GENOMIC DNA]</scope>
    <source>
        <strain evidence="5">JCM 18392</strain>
    </source>
</reference>
<keyword evidence="5" id="KW-1185">Reference proteome</keyword>
<comment type="caution">
    <text evidence="4">The sequence shown here is derived from an EMBL/GenBank/DDBJ whole genome shotgun (WGS) entry which is preliminary data.</text>
</comment>
<dbReference type="Pfam" id="PF25881">
    <property type="entry name" value="HH_YBHG"/>
    <property type="match status" value="1"/>
</dbReference>
<evidence type="ECO:0000313" key="5">
    <source>
        <dbReference type="Proteomes" id="UP001501323"/>
    </source>
</evidence>
<name>A0ABP9DWC1_9GAMM</name>
<proteinExistence type="predicted"/>
<evidence type="ECO:0000313" key="4">
    <source>
        <dbReference type="EMBL" id="GAA4862015.1"/>
    </source>
</evidence>
<dbReference type="InterPro" id="IPR011053">
    <property type="entry name" value="Single_hybrid_motif"/>
</dbReference>
<dbReference type="InterPro" id="IPR050465">
    <property type="entry name" value="UPF0194_transport"/>
</dbReference>
<evidence type="ECO:0000256" key="2">
    <source>
        <dbReference type="ARBA" id="ARBA00023054"/>
    </source>
</evidence>
<dbReference type="EMBL" id="BAABJY010000002">
    <property type="protein sequence ID" value="GAA4862015.1"/>
    <property type="molecule type" value="Genomic_DNA"/>
</dbReference>
<sequence length="324" mass="34280">MRPETRDLLALSVIAAAMLLPGCRADPPDALGTLEYDRITLPAPAAERIAAVEVREGQRVAAGDVLMVLERAGAEAQTAAAAAEADRRREVLSELQAGARSEAIAGASASLAAAEARARDARAYRARVEPLGRRQLVAAAEVDRARAAAGTADAEVRAARARLDELRNGSRPEQVAQGRAALRAAEAQAQAQAVLLDKLRVVAPRAGRIDSLPYKLGDQAPPGAPLVVLLVGDSPHARVYVPEPLRLQVDVGTPAKVHVHGREDAYRGVVRMIRNDPGFTPYYALTGDDAARLSYLAEVALEGAADLPAGVPVRVEFMRRDDGD</sequence>
<dbReference type="SUPFAM" id="SSF111369">
    <property type="entry name" value="HlyD-like secretion proteins"/>
    <property type="match status" value="1"/>
</dbReference>
<evidence type="ECO:0000256" key="1">
    <source>
        <dbReference type="ARBA" id="ARBA00004196"/>
    </source>
</evidence>
<dbReference type="Proteomes" id="UP001501323">
    <property type="component" value="Unassembled WGS sequence"/>
</dbReference>
<comment type="subcellular location">
    <subcellularLocation>
        <location evidence="1">Cell envelope</location>
    </subcellularLocation>
</comment>
<keyword evidence="2" id="KW-0175">Coiled coil</keyword>
<gene>
    <name evidence="4" type="ORF">GCM10023332_12520</name>
</gene>
<protein>
    <submittedName>
        <fullName evidence="4">HlyD family efflux transporter periplasmic adaptor subunit</fullName>
    </submittedName>
</protein>
<organism evidence="4 5">
    <name type="scientific">Luteimonas vadosa</name>
    <dbReference type="NCBI Taxonomy" id="1165507"/>
    <lineage>
        <taxon>Bacteria</taxon>
        <taxon>Pseudomonadati</taxon>
        <taxon>Pseudomonadota</taxon>
        <taxon>Gammaproteobacteria</taxon>
        <taxon>Lysobacterales</taxon>
        <taxon>Lysobacteraceae</taxon>
        <taxon>Luteimonas</taxon>
    </lineage>
</organism>
<dbReference type="InterPro" id="IPR059052">
    <property type="entry name" value="HH_YbhG-like"/>
</dbReference>
<dbReference type="SUPFAM" id="SSF51230">
    <property type="entry name" value="Single hybrid motif"/>
    <property type="match status" value="1"/>
</dbReference>
<dbReference type="PANTHER" id="PTHR32347">
    <property type="entry name" value="EFFLUX SYSTEM COMPONENT YKNX-RELATED"/>
    <property type="match status" value="1"/>
</dbReference>
<dbReference type="Gene3D" id="2.40.50.100">
    <property type="match status" value="1"/>
</dbReference>
<feature type="domain" description="YbhG-like alpha-helical hairpin" evidence="3">
    <location>
        <begin position="92"/>
        <end position="189"/>
    </location>
</feature>
<dbReference type="Gene3D" id="1.10.287.470">
    <property type="entry name" value="Helix hairpin bin"/>
    <property type="match status" value="1"/>
</dbReference>